<dbReference type="SUPFAM" id="SSF53720">
    <property type="entry name" value="ALDH-like"/>
    <property type="match status" value="1"/>
</dbReference>
<gene>
    <name evidence="6" type="ORF">PsYK624_067420</name>
</gene>
<dbReference type="InterPro" id="IPR016161">
    <property type="entry name" value="Ald_DH/histidinol_DH"/>
</dbReference>
<organism evidence="6 7">
    <name type="scientific">Phanerochaete sordida</name>
    <dbReference type="NCBI Taxonomy" id="48140"/>
    <lineage>
        <taxon>Eukaryota</taxon>
        <taxon>Fungi</taxon>
        <taxon>Dikarya</taxon>
        <taxon>Basidiomycota</taxon>
        <taxon>Agaricomycotina</taxon>
        <taxon>Agaricomycetes</taxon>
        <taxon>Polyporales</taxon>
        <taxon>Phanerochaetaceae</taxon>
        <taxon>Phanerochaete</taxon>
    </lineage>
</organism>
<evidence type="ECO:0000256" key="3">
    <source>
        <dbReference type="PROSITE-ProRule" id="PRU10007"/>
    </source>
</evidence>
<dbReference type="FunFam" id="3.40.309.10:FF:000012">
    <property type="entry name" value="Betaine aldehyde dehydrogenase"/>
    <property type="match status" value="1"/>
</dbReference>
<name>A0A9P3LDQ4_9APHY</name>
<dbReference type="Gene3D" id="3.40.605.10">
    <property type="entry name" value="Aldehyde Dehydrogenase, Chain A, domain 1"/>
    <property type="match status" value="1"/>
</dbReference>
<sequence length="502" mass="53669">MAEVFTHTVQSDTFTGTLSVPTGLFIDGEFVESATRAVIELHNPSDGSFITKVSLAGKKDIDAAVDSAERAFERSWGTNVSAPARGRLLAKLADLVEQSIDDFAALEALNAGRNFLHARGHDILDVISTLRYYAGWADKHFGQTIETADSRFAYTRHEPIGVCGIIVPWNFPLILAVWSIAPALATGNAVVLKPSELTPLTALKLASLVRAAGFPPGAFNVVQGYGAVAGEALSAHMRVRKIAFTGSTAVGRRIMELAARSNLKRVTLELGGKSPAIVFDDADVESAVAEILKGMFTRSGQFCAAGTRIYVQEGIYDTLVPLLVHAAQSIPLGSGFEADIAAGPLISQTQLDRVLGYIEAGKGAGATLLTGGTRLDRPGYFVAPTLFGDVPQDASILREEIFGPVGVVVKFNTESEALRLANESTYGLVGHVYTQSVDRALRVTRRLQAGSAFVNMFAFLDPHVPFGGVKQSGFGRQLGQKALDEYTVLKAVHIRVLENARL</sequence>
<dbReference type="EMBL" id="BPQB01000017">
    <property type="protein sequence ID" value="GJE90598.1"/>
    <property type="molecule type" value="Genomic_DNA"/>
</dbReference>
<proteinExistence type="inferred from homology"/>
<dbReference type="PROSITE" id="PS00687">
    <property type="entry name" value="ALDEHYDE_DEHYDR_GLU"/>
    <property type="match status" value="1"/>
</dbReference>
<accession>A0A9P3LDQ4</accession>
<dbReference type="InterPro" id="IPR029510">
    <property type="entry name" value="Ald_DH_CS_GLU"/>
</dbReference>
<comment type="similarity">
    <text evidence="1 4">Belongs to the aldehyde dehydrogenase family.</text>
</comment>
<dbReference type="Proteomes" id="UP000703269">
    <property type="component" value="Unassembled WGS sequence"/>
</dbReference>
<dbReference type="Pfam" id="PF00171">
    <property type="entry name" value="Aldedh"/>
    <property type="match status" value="1"/>
</dbReference>
<protein>
    <submittedName>
        <fullName evidence="6">Aldehyde dehydrogenase</fullName>
    </submittedName>
</protein>
<evidence type="ECO:0000256" key="2">
    <source>
        <dbReference type="ARBA" id="ARBA00023002"/>
    </source>
</evidence>
<feature type="domain" description="Aldehyde dehydrogenase" evidence="5">
    <location>
        <begin position="30"/>
        <end position="492"/>
    </location>
</feature>
<dbReference type="FunFam" id="3.40.605.10:FF:000050">
    <property type="entry name" value="Aldehyde dehydrogenase, mitochondrial"/>
    <property type="match status" value="1"/>
</dbReference>
<dbReference type="InterPro" id="IPR016160">
    <property type="entry name" value="Ald_DH_CS_CYS"/>
</dbReference>
<feature type="active site" evidence="3">
    <location>
        <position position="269"/>
    </location>
</feature>
<dbReference type="Gene3D" id="3.40.309.10">
    <property type="entry name" value="Aldehyde Dehydrogenase, Chain A, domain 2"/>
    <property type="match status" value="1"/>
</dbReference>
<keyword evidence="2 4" id="KW-0560">Oxidoreductase</keyword>
<evidence type="ECO:0000313" key="7">
    <source>
        <dbReference type="Proteomes" id="UP000703269"/>
    </source>
</evidence>
<evidence type="ECO:0000259" key="5">
    <source>
        <dbReference type="Pfam" id="PF00171"/>
    </source>
</evidence>
<reference evidence="6 7" key="1">
    <citation type="submission" date="2021-08" db="EMBL/GenBank/DDBJ databases">
        <title>Draft Genome Sequence of Phanerochaete sordida strain YK-624.</title>
        <authorList>
            <person name="Mori T."/>
            <person name="Dohra H."/>
            <person name="Suzuki T."/>
            <person name="Kawagishi H."/>
            <person name="Hirai H."/>
        </authorList>
    </citation>
    <scope>NUCLEOTIDE SEQUENCE [LARGE SCALE GENOMIC DNA]</scope>
    <source>
        <strain evidence="6 7">YK-624</strain>
    </source>
</reference>
<dbReference type="PANTHER" id="PTHR11699">
    <property type="entry name" value="ALDEHYDE DEHYDROGENASE-RELATED"/>
    <property type="match status" value="1"/>
</dbReference>
<evidence type="ECO:0000313" key="6">
    <source>
        <dbReference type="EMBL" id="GJE90598.1"/>
    </source>
</evidence>
<evidence type="ECO:0000256" key="4">
    <source>
        <dbReference type="RuleBase" id="RU003345"/>
    </source>
</evidence>
<dbReference type="AlphaFoldDB" id="A0A9P3LDQ4"/>
<dbReference type="GO" id="GO:0004030">
    <property type="term" value="F:aldehyde dehydrogenase [NAD(P)+] activity"/>
    <property type="evidence" value="ECO:0007669"/>
    <property type="project" value="UniProtKB-ARBA"/>
</dbReference>
<dbReference type="InterPro" id="IPR016162">
    <property type="entry name" value="Ald_DH_N"/>
</dbReference>
<comment type="caution">
    <text evidence="6">The sequence shown here is derived from an EMBL/GenBank/DDBJ whole genome shotgun (WGS) entry which is preliminary data.</text>
</comment>
<keyword evidence="7" id="KW-1185">Reference proteome</keyword>
<dbReference type="InterPro" id="IPR016163">
    <property type="entry name" value="Ald_DH_C"/>
</dbReference>
<evidence type="ECO:0000256" key="1">
    <source>
        <dbReference type="ARBA" id="ARBA00009986"/>
    </source>
</evidence>
<dbReference type="FunFam" id="3.40.605.10:FF:000026">
    <property type="entry name" value="Aldehyde dehydrogenase, putative"/>
    <property type="match status" value="1"/>
</dbReference>
<dbReference type="PROSITE" id="PS00070">
    <property type="entry name" value="ALDEHYDE_DEHYDR_CYS"/>
    <property type="match status" value="1"/>
</dbReference>
<dbReference type="OrthoDB" id="310895at2759"/>
<dbReference type="InterPro" id="IPR015590">
    <property type="entry name" value="Aldehyde_DH_dom"/>
</dbReference>